<feature type="compositionally biased region" description="Low complexity" evidence="1">
    <location>
        <begin position="125"/>
        <end position="135"/>
    </location>
</feature>
<gene>
    <name evidence="2" type="ORF">HID58_034661</name>
</gene>
<name>A0ABQ8C2Q3_BRANA</name>
<comment type="caution">
    <text evidence="2">The sequence shown here is derived from an EMBL/GenBank/DDBJ whole genome shotgun (WGS) entry which is preliminary data.</text>
</comment>
<sequence length="185" mass="20857">MFVLHGTCDQMRGSVVVILSFWLIILPFSSPFLSASKYLEGMMQKCSLSNRRRSFEDDVPISDRTLEINSHISVPCHLEQCLNLKTGEVYYINRNTGINNNNNAYDDFSGESDVTVVSEDDSSYHESQVSSSESSIENHEEENEVLVVAGCKACYIYYMVPKLLKDCPKCAAQLLHFDRNHSASP</sequence>
<dbReference type="PANTHER" id="PTHR14791">
    <property type="entry name" value="BOMB/KIRA PROTEINS"/>
    <property type="match status" value="1"/>
</dbReference>
<evidence type="ECO:0000313" key="3">
    <source>
        <dbReference type="Proteomes" id="UP000824890"/>
    </source>
</evidence>
<dbReference type="Proteomes" id="UP000824890">
    <property type="component" value="Unassembled WGS sequence"/>
</dbReference>
<dbReference type="PANTHER" id="PTHR14791:SF44">
    <property type="entry name" value="GENOME ASSEMBLY, CHROMOSOME: A09"/>
    <property type="match status" value="1"/>
</dbReference>
<organism evidence="2 3">
    <name type="scientific">Brassica napus</name>
    <name type="common">Rape</name>
    <dbReference type="NCBI Taxonomy" id="3708"/>
    <lineage>
        <taxon>Eukaryota</taxon>
        <taxon>Viridiplantae</taxon>
        <taxon>Streptophyta</taxon>
        <taxon>Embryophyta</taxon>
        <taxon>Tracheophyta</taxon>
        <taxon>Spermatophyta</taxon>
        <taxon>Magnoliopsida</taxon>
        <taxon>eudicotyledons</taxon>
        <taxon>Gunneridae</taxon>
        <taxon>Pentapetalae</taxon>
        <taxon>rosids</taxon>
        <taxon>malvids</taxon>
        <taxon>Brassicales</taxon>
        <taxon>Brassicaceae</taxon>
        <taxon>Brassiceae</taxon>
        <taxon>Brassica</taxon>
    </lineage>
</organism>
<accession>A0ABQ8C2Q3</accession>
<feature type="region of interest" description="Disordered" evidence="1">
    <location>
        <begin position="119"/>
        <end position="139"/>
    </location>
</feature>
<dbReference type="InterPro" id="IPR051105">
    <property type="entry name" value="WWC/KIBRA_Hippo_Reg"/>
</dbReference>
<evidence type="ECO:0000313" key="2">
    <source>
        <dbReference type="EMBL" id="KAH0911340.1"/>
    </source>
</evidence>
<protein>
    <submittedName>
        <fullName evidence="2">Uncharacterized protein</fullName>
    </submittedName>
</protein>
<keyword evidence="3" id="KW-1185">Reference proteome</keyword>
<proteinExistence type="predicted"/>
<dbReference type="EMBL" id="JAGKQM010000009">
    <property type="protein sequence ID" value="KAH0911340.1"/>
    <property type="molecule type" value="Genomic_DNA"/>
</dbReference>
<reference evidence="2 3" key="1">
    <citation type="submission" date="2021-05" db="EMBL/GenBank/DDBJ databases">
        <title>Genome Assembly of Synthetic Allotetraploid Brassica napus Reveals Homoeologous Exchanges between Subgenomes.</title>
        <authorList>
            <person name="Davis J.T."/>
        </authorList>
    </citation>
    <scope>NUCLEOTIDE SEQUENCE [LARGE SCALE GENOMIC DNA]</scope>
    <source>
        <strain evidence="3">cv. Da-Ae</strain>
        <tissue evidence="2">Seedling</tissue>
    </source>
</reference>
<evidence type="ECO:0000256" key="1">
    <source>
        <dbReference type="SAM" id="MobiDB-lite"/>
    </source>
</evidence>